<dbReference type="PANTHER" id="PTHR10429:SF0">
    <property type="entry name" value="DNA-3-METHYLADENINE GLYCOSYLASE"/>
    <property type="match status" value="1"/>
</dbReference>
<dbReference type="SUPFAM" id="SSF50486">
    <property type="entry name" value="FMT C-terminal domain-like"/>
    <property type="match status" value="1"/>
</dbReference>
<keyword evidence="4 5" id="KW-0234">DNA repair</keyword>
<sequence length="259" mass="27160">MTPGRRAGGRNAGRPHGVADGAPAPPSHVAARPAIEEGGAGAFPAVPPGSPYPDAFYDRDPRLVARELLGAVLQCRTADGVASGRIVETEAYLGPHDPACHAVAGRTARTWFLHGAPGVAYVYRIYGMHWCFNAVTLPEGFGSAVLVRALEPIEGVQLMRRRRSVRTGSVPADRDLTNGPGKLAEALGIDGRLDGVRLDGAPNAAGALTLRAGAPIADAAVIVTPRIGITRAAEWPLRYLVAGSAWVSRTPKAFPRTPY</sequence>
<keyword evidence="8" id="KW-1185">Reference proteome</keyword>
<evidence type="ECO:0000313" key="8">
    <source>
        <dbReference type="Proteomes" id="UP001161325"/>
    </source>
</evidence>
<evidence type="ECO:0000313" key="7">
    <source>
        <dbReference type="EMBL" id="GLC28504.1"/>
    </source>
</evidence>
<dbReference type="GO" id="GO:0003677">
    <property type="term" value="F:DNA binding"/>
    <property type="evidence" value="ECO:0007669"/>
    <property type="project" value="InterPro"/>
</dbReference>
<dbReference type="AlphaFoldDB" id="A0AA37Q8F6"/>
<dbReference type="FunFam" id="3.10.300.10:FF:000001">
    <property type="entry name" value="Putative 3-methyladenine DNA glycosylase"/>
    <property type="match status" value="1"/>
</dbReference>
<reference evidence="7" key="1">
    <citation type="submission" date="2022-08" db="EMBL/GenBank/DDBJ databases">
        <title>Draft genome sequencing of Roseisolibacter agri AW1220.</title>
        <authorList>
            <person name="Tobiishi Y."/>
            <person name="Tonouchi A."/>
        </authorList>
    </citation>
    <scope>NUCLEOTIDE SEQUENCE</scope>
    <source>
        <strain evidence="7">AW1220</strain>
    </source>
</reference>
<comment type="caution">
    <text evidence="7">The sequence shown here is derived from an EMBL/GenBank/DDBJ whole genome shotgun (WGS) entry which is preliminary data.</text>
</comment>
<proteinExistence type="inferred from homology"/>
<keyword evidence="2 5" id="KW-0227">DNA damage</keyword>
<feature type="region of interest" description="Disordered" evidence="6">
    <location>
        <begin position="1"/>
        <end position="29"/>
    </location>
</feature>
<dbReference type="EC" id="3.2.2.-" evidence="5"/>
<evidence type="ECO:0000256" key="4">
    <source>
        <dbReference type="ARBA" id="ARBA00023204"/>
    </source>
</evidence>
<dbReference type="GO" id="GO:0006284">
    <property type="term" value="P:base-excision repair"/>
    <property type="evidence" value="ECO:0007669"/>
    <property type="project" value="InterPro"/>
</dbReference>
<keyword evidence="3 5" id="KW-0378">Hydrolase</keyword>
<organism evidence="7 8">
    <name type="scientific">Roseisolibacter agri</name>
    <dbReference type="NCBI Taxonomy" id="2014610"/>
    <lineage>
        <taxon>Bacteria</taxon>
        <taxon>Pseudomonadati</taxon>
        <taxon>Gemmatimonadota</taxon>
        <taxon>Gemmatimonadia</taxon>
        <taxon>Gemmatimonadales</taxon>
        <taxon>Gemmatimonadaceae</taxon>
        <taxon>Roseisolibacter</taxon>
    </lineage>
</organism>
<comment type="similarity">
    <text evidence="1 5">Belongs to the DNA glycosylase MPG family.</text>
</comment>
<evidence type="ECO:0000256" key="2">
    <source>
        <dbReference type="ARBA" id="ARBA00022763"/>
    </source>
</evidence>
<gene>
    <name evidence="7" type="ORF">rosag_50170</name>
</gene>
<dbReference type="GO" id="GO:0003905">
    <property type="term" value="F:alkylbase DNA N-glycosylase activity"/>
    <property type="evidence" value="ECO:0007669"/>
    <property type="project" value="InterPro"/>
</dbReference>
<evidence type="ECO:0000256" key="6">
    <source>
        <dbReference type="SAM" id="MobiDB-lite"/>
    </source>
</evidence>
<dbReference type="NCBIfam" id="NF002003">
    <property type="entry name" value="PRK00802.1-3"/>
    <property type="match status" value="1"/>
</dbReference>
<evidence type="ECO:0000256" key="1">
    <source>
        <dbReference type="ARBA" id="ARBA00009232"/>
    </source>
</evidence>
<dbReference type="PANTHER" id="PTHR10429">
    <property type="entry name" value="DNA-3-METHYLADENINE GLYCOSYLASE"/>
    <property type="match status" value="1"/>
</dbReference>
<accession>A0AA37Q8F6</accession>
<evidence type="ECO:0000256" key="3">
    <source>
        <dbReference type="ARBA" id="ARBA00022801"/>
    </source>
</evidence>
<dbReference type="NCBIfam" id="TIGR00567">
    <property type="entry name" value="3mg"/>
    <property type="match status" value="1"/>
</dbReference>
<protein>
    <recommendedName>
        <fullName evidence="5">Putative 3-methyladenine DNA glycosylase</fullName>
        <ecNumber evidence="5">3.2.2.-</ecNumber>
    </recommendedName>
</protein>
<dbReference type="EMBL" id="BRXS01000011">
    <property type="protein sequence ID" value="GLC28504.1"/>
    <property type="molecule type" value="Genomic_DNA"/>
</dbReference>
<dbReference type="HAMAP" id="MF_00527">
    <property type="entry name" value="3MGH"/>
    <property type="match status" value="1"/>
</dbReference>
<name>A0AA37Q8F6_9BACT</name>
<dbReference type="CDD" id="cd00540">
    <property type="entry name" value="AAG"/>
    <property type="match status" value="1"/>
</dbReference>
<dbReference type="InterPro" id="IPR003180">
    <property type="entry name" value="MPG"/>
</dbReference>
<dbReference type="InterPro" id="IPR011034">
    <property type="entry name" value="Formyl_transferase-like_C_sf"/>
</dbReference>
<dbReference type="Proteomes" id="UP001161325">
    <property type="component" value="Unassembled WGS sequence"/>
</dbReference>
<dbReference type="Gene3D" id="3.10.300.10">
    <property type="entry name" value="Methylpurine-DNA glycosylase (MPG)"/>
    <property type="match status" value="1"/>
</dbReference>
<evidence type="ECO:0000256" key="5">
    <source>
        <dbReference type="HAMAP-Rule" id="MF_00527"/>
    </source>
</evidence>
<dbReference type="Pfam" id="PF02245">
    <property type="entry name" value="Pur_DNA_glyco"/>
    <property type="match status" value="1"/>
</dbReference>
<dbReference type="InterPro" id="IPR036995">
    <property type="entry name" value="MPG_sf"/>
</dbReference>